<dbReference type="InterPro" id="IPR009045">
    <property type="entry name" value="Zn_M74/Hedgehog-like"/>
</dbReference>
<dbReference type="AlphaFoldDB" id="A0A4P8IFP0"/>
<organism evidence="2 3">
    <name type="scientific">Anaerostipes rhamnosivorans</name>
    <dbReference type="NCBI Taxonomy" id="1229621"/>
    <lineage>
        <taxon>Bacteria</taxon>
        <taxon>Bacillati</taxon>
        <taxon>Bacillota</taxon>
        <taxon>Clostridia</taxon>
        <taxon>Lachnospirales</taxon>
        <taxon>Lachnospiraceae</taxon>
        <taxon>Anaerostipes</taxon>
    </lineage>
</organism>
<dbReference type="EMBL" id="CP040058">
    <property type="protein sequence ID" value="QCP35665.1"/>
    <property type="molecule type" value="Genomic_DNA"/>
</dbReference>
<keyword evidence="3" id="KW-1185">Reference proteome</keyword>
<dbReference type="InterPro" id="IPR039561">
    <property type="entry name" value="Peptidase_M15C"/>
</dbReference>
<dbReference type="SUPFAM" id="SSF55166">
    <property type="entry name" value="Hedgehog/DD-peptidase"/>
    <property type="match status" value="1"/>
</dbReference>
<evidence type="ECO:0000259" key="1">
    <source>
        <dbReference type="Pfam" id="PF13539"/>
    </source>
</evidence>
<protein>
    <recommendedName>
        <fullName evidence="1">Peptidase M15C domain-containing protein</fullName>
    </recommendedName>
</protein>
<gene>
    <name evidence="2" type="ORF">AR1Y2_2211</name>
</gene>
<dbReference type="Proteomes" id="UP000298653">
    <property type="component" value="Chromosome"/>
</dbReference>
<dbReference type="Pfam" id="PF13539">
    <property type="entry name" value="Peptidase_M15_4"/>
    <property type="match status" value="1"/>
</dbReference>
<dbReference type="RefSeq" id="WP_137328995.1">
    <property type="nucleotide sequence ID" value="NZ_CP040058.1"/>
</dbReference>
<reference evidence="2 3" key="1">
    <citation type="submission" date="2019-05" db="EMBL/GenBank/DDBJ databases">
        <title>Complete genome sequencing of Anaerostipes rhamnosivorans.</title>
        <authorList>
            <person name="Bui T.P.N."/>
            <person name="de Vos W.M."/>
        </authorList>
    </citation>
    <scope>NUCLEOTIDE SEQUENCE [LARGE SCALE GENOMIC DNA]</scope>
    <source>
        <strain evidence="2 3">1y2</strain>
    </source>
</reference>
<dbReference type="GO" id="GO:0008233">
    <property type="term" value="F:peptidase activity"/>
    <property type="evidence" value="ECO:0007669"/>
    <property type="project" value="InterPro"/>
</dbReference>
<evidence type="ECO:0000313" key="2">
    <source>
        <dbReference type="EMBL" id="QCP35665.1"/>
    </source>
</evidence>
<name>A0A4P8IFP0_9FIRM</name>
<accession>A0A4P8IFP0</accession>
<sequence>MGKHIVSMMLAALIGLGPSIQEMYHKDPAQPAFSNKSISGFSYGKVPKSVREKVNGISYRPNPDISFQDLRYVKVKYHGYDGKIKDGQLLVHKSIAKDTVEIFQELFTMQYPIESIQLIDDYDADDTKSMEANNTSAFNYRIVAGTSHLSNHAYGKAIDINPRVNPFVKRNSITPENGKVYAQRDVKKCKGKYKYNMIHRNDRVYRLFRKHGFQWGGDWITYKDYQHFEKR</sequence>
<dbReference type="Gene3D" id="3.30.1380.10">
    <property type="match status" value="1"/>
</dbReference>
<dbReference type="OrthoDB" id="9799970at2"/>
<evidence type="ECO:0000313" key="3">
    <source>
        <dbReference type="Proteomes" id="UP000298653"/>
    </source>
</evidence>
<dbReference type="KEGG" id="arf:AR1Y2_2211"/>
<feature type="domain" description="Peptidase M15C" evidence="1">
    <location>
        <begin position="145"/>
        <end position="230"/>
    </location>
</feature>
<proteinExistence type="predicted"/>